<feature type="compositionally biased region" description="Polar residues" evidence="1">
    <location>
        <begin position="287"/>
        <end position="300"/>
    </location>
</feature>
<dbReference type="OrthoDB" id="2963168at2759"/>
<feature type="region of interest" description="Disordered" evidence="1">
    <location>
        <begin position="29"/>
        <end position="249"/>
    </location>
</feature>
<dbReference type="SUPFAM" id="SSF53067">
    <property type="entry name" value="Actin-like ATPase domain"/>
    <property type="match status" value="1"/>
</dbReference>
<dbReference type="CDD" id="cd10170">
    <property type="entry name" value="ASKHA_NBD_HSP70"/>
    <property type="match status" value="1"/>
</dbReference>
<organism evidence="2 3">
    <name type="scientific">Phialocephala subalpina</name>
    <dbReference type="NCBI Taxonomy" id="576137"/>
    <lineage>
        <taxon>Eukaryota</taxon>
        <taxon>Fungi</taxon>
        <taxon>Dikarya</taxon>
        <taxon>Ascomycota</taxon>
        <taxon>Pezizomycotina</taxon>
        <taxon>Leotiomycetes</taxon>
        <taxon>Helotiales</taxon>
        <taxon>Mollisiaceae</taxon>
        <taxon>Phialocephala</taxon>
        <taxon>Phialocephala fortinii species complex</taxon>
    </lineage>
</organism>
<evidence type="ECO:0000313" key="3">
    <source>
        <dbReference type="Proteomes" id="UP000184330"/>
    </source>
</evidence>
<name>A0A1L7XJD1_9HELO</name>
<accession>A0A1L7XJD1</accession>
<keyword evidence="3" id="KW-1185">Reference proteome</keyword>
<sequence length="1008" mass="111168">MSSSEVTLAEIESLKLILGNDAVDGMIVSGSLKVSEPPQEQLHNDQPQVPPATQKVNYQDGRIAQPVASSSDSHSERPQVTGPQPSSYDLPTETVVRTEKPSSIAAHNPRVQESRKRPRSSAPTSGAMSPLGSSLQNPLSGSNSRGISSGKARRGGVIRGTKLRPSRGYIAQIPSTRSQPERSHAKRVLRDLYRVPDEDDDFVADHAFSMVPSQPNSTPNISQPPRRGTRQRSVLPGAYTTPNEDVDEKTFVPSPLALSFPSEVTQPATSTSRTKVPSKATTKLAANHSQRPSTSTNIDRPSTEHDGSDAETDTETIAVQLPPPRRQFLVGVDYGSTFTSISYAVSPITQQQPHLEPQDVKSIRNWPHVGSGGSREQVPTELWYSSTPIAREIADGSDSSDFGGPGEEEDEEGSEEGATRQSSPDPPNSAHQASGSNSWSTVNQSKSVLTIADTSSSSSDGLLWGYQAQHKVYRSKAQRNMMRRVERPKLMLLSSQHTEGDRQRLLPRLSYLIKHGCIRKYSKADEIEMRDVQDPIADFLTKVFAHTKQQLIELEDFTEDCPVTFALAIPIIWSPASSRIMQTCMEAAIKASSFGTLSHGSVDNLFIVSEPEAGATFAMASSRRMLGGEAFIFADCGGGTVDVVTYSVTNGTPLRLKSEVGNPTGDNCGASYLNDNYERLLLSKLSEETYLTHNGETLQDIVRLALQDFEDYQKREVDIHRHPTGEVHIRGLLANPSKRFDQNCLYLDKDDYDLIFLPLLNRVENLLRGQLEDAIEQDKEVKASLYTSCTASSYWPLTHSRNVVAVSSGAVLRVSNLEKGPRRRAFSNFGFLRGEHYQPEIEEGHQEATPHVNSLDGQRYVDVIHYFMLKNEILDTVHTFPPLECTHKIPAKRKELLCREILYVNDSDTASSYPPDHPINIDKQEVGRIVVDMSFLKDEGRITPIVPVPDVSGKIRKPHYEIIYDLVVTVEARNLRYEARYPAGQDGQTLKYGTGQISIAAAFKPGTG</sequence>
<feature type="region of interest" description="Disordered" evidence="1">
    <location>
        <begin position="393"/>
        <end position="441"/>
    </location>
</feature>
<feature type="compositionally biased region" description="Basic residues" evidence="1">
    <location>
        <begin position="151"/>
        <end position="165"/>
    </location>
</feature>
<feature type="compositionally biased region" description="Polar residues" evidence="1">
    <location>
        <begin position="211"/>
        <end position="223"/>
    </location>
</feature>
<feature type="compositionally biased region" description="Polar residues" evidence="1">
    <location>
        <begin position="419"/>
        <end position="441"/>
    </location>
</feature>
<evidence type="ECO:0000256" key="1">
    <source>
        <dbReference type="SAM" id="MobiDB-lite"/>
    </source>
</evidence>
<protein>
    <recommendedName>
        <fullName evidence="4">Hsp70 protein</fullName>
    </recommendedName>
</protein>
<dbReference type="InterPro" id="IPR043129">
    <property type="entry name" value="ATPase_NBD"/>
</dbReference>
<evidence type="ECO:0008006" key="4">
    <source>
        <dbReference type="Google" id="ProtNLM"/>
    </source>
</evidence>
<feature type="compositionally biased region" description="Polar residues" evidence="1">
    <location>
        <begin position="121"/>
        <end position="147"/>
    </location>
</feature>
<dbReference type="Gene3D" id="3.30.420.40">
    <property type="match status" value="1"/>
</dbReference>
<proteinExistence type="predicted"/>
<dbReference type="STRING" id="576137.A0A1L7XJD1"/>
<feature type="compositionally biased region" description="Basic and acidic residues" evidence="1">
    <location>
        <begin position="179"/>
        <end position="196"/>
    </location>
</feature>
<feature type="region of interest" description="Disordered" evidence="1">
    <location>
        <begin position="262"/>
        <end position="316"/>
    </location>
</feature>
<dbReference type="EMBL" id="FJOG01000029">
    <property type="protein sequence ID" value="CZR65046.1"/>
    <property type="molecule type" value="Genomic_DNA"/>
</dbReference>
<gene>
    <name evidence="2" type="ORF">PAC_14946</name>
</gene>
<dbReference type="PANTHER" id="PTHR42749:SF8">
    <property type="entry name" value="HSP70 FAMILY PROTEIN (AFU_ORTHOLOGUE AFUA_3G13740)"/>
    <property type="match status" value="1"/>
</dbReference>
<dbReference type="PANTHER" id="PTHR42749">
    <property type="entry name" value="CELL SHAPE-DETERMINING PROTEIN MREB"/>
    <property type="match status" value="1"/>
</dbReference>
<evidence type="ECO:0000313" key="2">
    <source>
        <dbReference type="EMBL" id="CZR65046.1"/>
    </source>
</evidence>
<dbReference type="AlphaFoldDB" id="A0A1L7XJD1"/>
<feature type="compositionally biased region" description="Polar residues" evidence="1">
    <location>
        <begin position="262"/>
        <end position="281"/>
    </location>
</feature>
<dbReference type="Proteomes" id="UP000184330">
    <property type="component" value="Unassembled WGS sequence"/>
</dbReference>
<reference evidence="2 3" key="1">
    <citation type="submission" date="2016-03" db="EMBL/GenBank/DDBJ databases">
        <authorList>
            <person name="Ploux O."/>
        </authorList>
    </citation>
    <scope>NUCLEOTIDE SEQUENCE [LARGE SCALE GENOMIC DNA]</scope>
    <source>
        <strain evidence="2 3">UAMH 11012</strain>
    </source>
</reference>
<feature type="compositionally biased region" description="Acidic residues" evidence="1">
    <location>
        <begin position="406"/>
        <end position="415"/>
    </location>
</feature>